<dbReference type="RefSeq" id="WP_136350309.1">
    <property type="nucleotide sequence ID" value="NZ_SSOC01000011.1"/>
</dbReference>
<gene>
    <name evidence="7" type="ORF">E6C76_21425</name>
</gene>
<evidence type="ECO:0000259" key="6">
    <source>
        <dbReference type="Pfam" id="PF03167"/>
    </source>
</evidence>
<dbReference type="InterPro" id="IPR005122">
    <property type="entry name" value="Uracil-DNA_glycosylase-like"/>
</dbReference>
<feature type="domain" description="Uracil-DNA glycosylase-like" evidence="6">
    <location>
        <begin position="47"/>
        <end position="216"/>
    </location>
</feature>
<evidence type="ECO:0000256" key="2">
    <source>
        <dbReference type="ARBA" id="ARBA00022763"/>
    </source>
</evidence>
<dbReference type="AlphaFoldDB" id="A0A4V3WAV4"/>
<keyword evidence="4" id="KW-0238">DNA-binding</keyword>
<evidence type="ECO:0000256" key="3">
    <source>
        <dbReference type="ARBA" id="ARBA00022801"/>
    </source>
</evidence>
<keyword evidence="8" id="KW-1185">Reference proteome</keyword>
<dbReference type="GO" id="GO:0000703">
    <property type="term" value="F:oxidized pyrimidine nucleobase lesion DNA N-glycosylase activity"/>
    <property type="evidence" value="ECO:0007669"/>
    <property type="project" value="TreeGrafter"/>
</dbReference>
<dbReference type="SUPFAM" id="SSF52141">
    <property type="entry name" value="Uracil-DNA glycosylase-like"/>
    <property type="match status" value="1"/>
</dbReference>
<keyword evidence="3" id="KW-0378">Hydrolase</keyword>
<dbReference type="FunFam" id="3.40.470.10:FF:000005">
    <property type="entry name" value="Single-strand selective monofunctional uracil DNA glycosylase"/>
    <property type="match status" value="1"/>
</dbReference>
<dbReference type="PANTHER" id="PTHR13235">
    <property type="entry name" value="SINGLE-STRAND SELECTIVE MONOFUNCTIONAL URACIL DNA GLYCOSYLASE"/>
    <property type="match status" value="1"/>
</dbReference>
<dbReference type="InterPro" id="IPR036895">
    <property type="entry name" value="Uracil-DNA_glycosylase-like_sf"/>
</dbReference>
<dbReference type="GO" id="GO:0006284">
    <property type="term" value="P:base-excision repair"/>
    <property type="evidence" value="ECO:0007669"/>
    <property type="project" value="InterPro"/>
</dbReference>
<sequence length="238" mass="25992">MSASALIDAAAHLSHRLAGLRFAAPVSHVYNPLEYAWDIHRAYLQRYGAGRKRVVFLGMNPGPFGMVQTGVPFGEVGIARDWLGLAGPVGQPAVVNPKRPVEGFACTRSEVSGRRLWGLFQERFDTPEAFFAEHFVANYCPLAFFDHGRNLTPDKLPAAEQRPLLEACDEHLRALVAALRPDWLIGVGAWAEKRAAEALGADAPRLGRILHPSPASPAANRGWAEAASEQLRVLGIWD</sequence>
<evidence type="ECO:0000313" key="7">
    <source>
        <dbReference type="EMBL" id="THF60746.1"/>
    </source>
</evidence>
<reference evidence="7 8" key="1">
    <citation type="submission" date="2019-04" db="EMBL/GenBank/DDBJ databases">
        <title>Azoarcus nasutitermitis sp. nov. isolated from termite nest.</title>
        <authorList>
            <person name="Lin S.-Y."/>
            <person name="Hameed A."/>
            <person name="Hsu Y.-H."/>
            <person name="Young C.-C."/>
        </authorList>
    </citation>
    <scope>NUCLEOTIDE SEQUENCE [LARGE SCALE GENOMIC DNA]</scope>
    <source>
        <strain evidence="7 8">CC-YHH838</strain>
    </source>
</reference>
<evidence type="ECO:0000256" key="5">
    <source>
        <dbReference type="ARBA" id="ARBA00023204"/>
    </source>
</evidence>
<evidence type="ECO:0000256" key="4">
    <source>
        <dbReference type="ARBA" id="ARBA00023125"/>
    </source>
</evidence>
<comment type="caution">
    <text evidence="7">The sequence shown here is derived from an EMBL/GenBank/DDBJ whole genome shotgun (WGS) entry which is preliminary data.</text>
</comment>
<evidence type="ECO:0000313" key="8">
    <source>
        <dbReference type="Proteomes" id="UP000308430"/>
    </source>
</evidence>
<comment type="similarity">
    <text evidence="1">Belongs to the uracil-DNA glycosylase (UDG) superfamily. SMUG1 family.</text>
</comment>
<dbReference type="OrthoDB" id="267598at2"/>
<dbReference type="PANTHER" id="PTHR13235:SF2">
    <property type="entry name" value="SINGLE-STRAND SELECTIVE MONOFUNCTIONAL URACIL DNA GLYCOSYLASE"/>
    <property type="match status" value="1"/>
</dbReference>
<dbReference type="Pfam" id="PF03167">
    <property type="entry name" value="UDG"/>
    <property type="match status" value="1"/>
</dbReference>
<dbReference type="EMBL" id="SSOC01000011">
    <property type="protein sequence ID" value="THF60746.1"/>
    <property type="molecule type" value="Genomic_DNA"/>
</dbReference>
<organism evidence="7 8">
    <name type="scientific">Pseudothauera nasutitermitis</name>
    <dbReference type="NCBI Taxonomy" id="2565930"/>
    <lineage>
        <taxon>Bacteria</taxon>
        <taxon>Pseudomonadati</taxon>
        <taxon>Pseudomonadota</taxon>
        <taxon>Betaproteobacteria</taxon>
        <taxon>Rhodocyclales</taxon>
        <taxon>Zoogloeaceae</taxon>
        <taxon>Pseudothauera</taxon>
    </lineage>
</organism>
<dbReference type="CDD" id="cd19374">
    <property type="entry name" value="UDG-F3_SMUG1-like"/>
    <property type="match status" value="1"/>
</dbReference>
<dbReference type="GO" id="GO:0017065">
    <property type="term" value="F:single-strand selective uracil DNA N-glycosylase activity"/>
    <property type="evidence" value="ECO:0007669"/>
    <property type="project" value="InterPro"/>
</dbReference>
<proteinExistence type="inferred from homology"/>
<keyword evidence="2" id="KW-0227">DNA damage</keyword>
<evidence type="ECO:0000256" key="1">
    <source>
        <dbReference type="ARBA" id="ARBA00007889"/>
    </source>
</evidence>
<dbReference type="GO" id="GO:0003677">
    <property type="term" value="F:DNA binding"/>
    <property type="evidence" value="ECO:0007669"/>
    <property type="project" value="UniProtKB-KW"/>
</dbReference>
<protein>
    <submittedName>
        <fullName evidence="7">Single-strand selective monofunctional uracil-DNA glycosylase</fullName>
    </submittedName>
</protein>
<keyword evidence="5" id="KW-0234">DNA repair</keyword>
<dbReference type="Proteomes" id="UP000308430">
    <property type="component" value="Unassembled WGS sequence"/>
</dbReference>
<dbReference type="Gene3D" id="3.40.470.10">
    <property type="entry name" value="Uracil-DNA glycosylase-like domain"/>
    <property type="match status" value="1"/>
</dbReference>
<name>A0A4V3WAV4_9RHOO</name>
<dbReference type="InterPro" id="IPR039134">
    <property type="entry name" value="SMUG1"/>
</dbReference>
<accession>A0A4V3WAV4</accession>